<sequence>MKVNHGGINGATIELSKQVGDLAKLIMLKENYYATCVKKPDNLDEKIGDELADILGQVIRIADFYNIDLENAHKKARIGEDECLKSIGV</sequence>
<evidence type="ECO:0000313" key="1">
    <source>
        <dbReference type="EMBL" id="MDW2797932.1"/>
    </source>
</evidence>
<name>A0ABU4GLQ2_9CLOT</name>
<dbReference type="Proteomes" id="UP001276854">
    <property type="component" value="Unassembled WGS sequence"/>
</dbReference>
<dbReference type="SUPFAM" id="SSF101386">
    <property type="entry name" value="all-alpha NTP pyrophosphatases"/>
    <property type="match status" value="1"/>
</dbReference>
<protein>
    <submittedName>
        <fullName evidence="1">MazG-like family protein</fullName>
    </submittedName>
</protein>
<accession>A0ABU4GLQ2</accession>
<organism evidence="1 2">
    <name type="scientific">Clostridium boliviensis</name>
    <dbReference type="NCBI Taxonomy" id="318465"/>
    <lineage>
        <taxon>Bacteria</taxon>
        <taxon>Bacillati</taxon>
        <taxon>Bacillota</taxon>
        <taxon>Clostridia</taxon>
        <taxon>Eubacteriales</taxon>
        <taxon>Clostridiaceae</taxon>
        <taxon>Clostridium</taxon>
    </lineage>
</organism>
<reference evidence="1 2" key="1">
    <citation type="submission" date="2023-10" db="EMBL/GenBank/DDBJ databases">
        <title>A novel Glycoside Hydrolase 43-Like Enzyme from Clostrdium boliviensis is an Endo-xylanase, and a Candidate for Xylooligosaccharides Production from Different Xylan Substrates.</title>
        <authorList>
            <person name="Alvarez M.T."/>
            <person name="Rocabado-Villegas L.R."/>
            <person name="Salas-Veizaga D.M."/>
            <person name="Linares-Pasten J.A."/>
            <person name="Gudmundsdottir E.E."/>
            <person name="Hreggvidsson G.O."/>
            <person name="Adlercreutz P."/>
            <person name="Nordberg Karlsson E."/>
        </authorList>
    </citation>
    <scope>NUCLEOTIDE SEQUENCE [LARGE SCALE GENOMIC DNA]</scope>
    <source>
        <strain evidence="1 2">E-1</strain>
    </source>
</reference>
<comment type="caution">
    <text evidence="1">The sequence shown here is derived from an EMBL/GenBank/DDBJ whole genome shotgun (WGS) entry which is preliminary data.</text>
</comment>
<keyword evidence="2" id="KW-1185">Reference proteome</keyword>
<dbReference type="Gene3D" id="1.10.287.1080">
    <property type="entry name" value="MazG-like"/>
    <property type="match status" value="1"/>
</dbReference>
<proteinExistence type="predicted"/>
<dbReference type="EMBL" id="JAWONS010000148">
    <property type="protein sequence ID" value="MDW2797932.1"/>
    <property type="molecule type" value="Genomic_DNA"/>
</dbReference>
<evidence type="ECO:0000313" key="2">
    <source>
        <dbReference type="Proteomes" id="UP001276854"/>
    </source>
</evidence>
<dbReference type="CDD" id="cd11523">
    <property type="entry name" value="NTP-PPase"/>
    <property type="match status" value="1"/>
</dbReference>
<gene>
    <name evidence="1" type="ORF">RZO55_10135</name>
</gene>